<keyword evidence="1" id="KW-1133">Transmembrane helix</keyword>
<keyword evidence="1" id="KW-0472">Membrane</keyword>
<name>A0ABS6DXM7_9FIRM</name>
<reference evidence="2 3" key="1">
    <citation type="submission" date="2021-06" db="EMBL/GenBank/DDBJ databases">
        <authorList>
            <person name="Sun Q."/>
            <person name="Li D."/>
        </authorList>
    </citation>
    <scope>NUCLEOTIDE SEQUENCE [LARGE SCALE GENOMIC DNA]</scope>
    <source>
        <strain evidence="2 3">N19</strain>
    </source>
</reference>
<organism evidence="2 3">
    <name type="scientific">Intestinibacter bartlettii</name>
    <dbReference type="NCBI Taxonomy" id="261299"/>
    <lineage>
        <taxon>Bacteria</taxon>
        <taxon>Bacillati</taxon>
        <taxon>Bacillota</taxon>
        <taxon>Clostridia</taxon>
        <taxon>Peptostreptococcales</taxon>
        <taxon>Peptostreptococcaceae</taxon>
        <taxon>Intestinibacter</taxon>
    </lineage>
</organism>
<comment type="caution">
    <text evidence="2">The sequence shown here is derived from an EMBL/GenBank/DDBJ whole genome shotgun (WGS) entry which is preliminary data.</text>
</comment>
<accession>A0ABS6DXM7</accession>
<sequence>MATNEELKSAILLLNEIKEIYYHENDRNQILENKASVGLALSGILLPLLGNNYFNYDFSKVNVNNFKDIVANVIYLLILIGILFCFCFSCFNFYKSIKTKTYKQFDIRGFTIQNSAKEENKSAMNMIMVYKEIIEYNRNVNETKYKLVDKGMLFIIIGIILYIILLIINNIKL</sequence>
<feature type="transmembrane region" description="Helical" evidence="1">
    <location>
        <begin position="152"/>
        <end position="171"/>
    </location>
</feature>
<evidence type="ECO:0000313" key="3">
    <source>
        <dbReference type="Proteomes" id="UP001196301"/>
    </source>
</evidence>
<feature type="transmembrane region" description="Helical" evidence="1">
    <location>
        <begin position="74"/>
        <end position="94"/>
    </location>
</feature>
<proteinExistence type="predicted"/>
<dbReference type="Proteomes" id="UP001196301">
    <property type="component" value="Unassembled WGS sequence"/>
</dbReference>
<keyword evidence="1" id="KW-0812">Transmembrane</keyword>
<protein>
    <submittedName>
        <fullName evidence="2">Uncharacterized protein</fullName>
    </submittedName>
</protein>
<dbReference type="EMBL" id="JAHLOQ010000023">
    <property type="protein sequence ID" value="MBU5336585.1"/>
    <property type="molecule type" value="Genomic_DNA"/>
</dbReference>
<keyword evidence="3" id="KW-1185">Reference proteome</keyword>
<gene>
    <name evidence="2" type="ORF">KQI20_09055</name>
</gene>
<feature type="transmembrane region" description="Helical" evidence="1">
    <location>
        <begin position="35"/>
        <end position="54"/>
    </location>
</feature>
<evidence type="ECO:0000256" key="1">
    <source>
        <dbReference type="SAM" id="Phobius"/>
    </source>
</evidence>
<dbReference type="RefSeq" id="WP_216569944.1">
    <property type="nucleotide sequence ID" value="NZ_JAHLOQ010000023.1"/>
</dbReference>
<evidence type="ECO:0000313" key="2">
    <source>
        <dbReference type="EMBL" id="MBU5336585.1"/>
    </source>
</evidence>